<proteinExistence type="predicted"/>
<dbReference type="CDD" id="cd00060">
    <property type="entry name" value="FHA"/>
    <property type="match status" value="1"/>
</dbReference>
<keyword evidence="1" id="KW-0479">Metal-binding</keyword>
<organism evidence="7 8">
    <name type="scientific">Euplotes crassus</name>
    <dbReference type="NCBI Taxonomy" id="5936"/>
    <lineage>
        <taxon>Eukaryota</taxon>
        <taxon>Sar</taxon>
        <taxon>Alveolata</taxon>
        <taxon>Ciliophora</taxon>
        <taxon>Intramacronucleata</taxon>
        <taxon>Spirotrichea</taxon>
        <taxon>Hypotrichia</taxon>
        <taxon>Euplotida</taxon>
        <taxon>Euplotidae</taxon>
        <taxon>Moneuplotes</taxon>
    </lineage>
</organism>
<dbReference type="PANTHER" id="PTHR46210:SF1">
    <property type="entry name" value="FHA DOMAIN-CONTAINING PROTEIN"/>
    <property type="match status" value="1"/>
</dbReference>
<dbReference type="CDD" id="cd16495">
    <property type="entry name" value="RING_CH-C4HC3_MARCH"/>
    <property type="match status" value="1"/>
</dbReference>
<evidence type="ECO:0000256" key="1">
    <source>
        <dbReference type="ARBA" id="ARBA00022723"/>
    </source>
</evidence>
<dbReference type="InterPro" id="IPR000253">
    <property type="entry name" value="FHA_dom"/>
</dbReference>
<dbReference type="SMART" id="SM00744">
    <property type="entry name" value="RINGv"/>
    <property type="match status" value="1"/>
</dbReference>
<dbReference type="Pfam" id="PF12906">
    <property type="entry name" value="RINGv"/>
    <property type="match status" value="1"/>
</dbReference>
<evidence type="ECO:0000256" key="4">
    <source>
        <dbReference type="SAM" id="MobiDB-lite"/>
    </source>
</evidence>
<dbReference type="PANTHER" id="PTHR46210">
    <property type="entry name" value="FHA DOMAIN-CONTAINING PROTEIN"/>
    <property type="match status" value="1"/>
</dbReference>
<protein>
    <submittedName>
        <fullName evidence="7">Uncharacterized protein</fullName>
    </submittedName>
</protein>
<dbReference type="Gene3D" id="2.60.200.20">
    <property type="match status" value="1"/>
</dbReference>
<dbReference type="InterPro" id="IPR011016">
    <property type="entry name" value="Znf_RING-CH"/>
</dbReference>
<dbReference type="AlphaFoldDB" id="A0AAD1Y5G6"/>
<dbReference type="GO" id="GO:0008270">
    <property type="term" value="F:zinc ion binding"/>
    <property type="evidence" value="ECO:0007669"/>
    <property type="project" value="UniProtKB-KW"/>
</dbReference>
<gene>
    <name evidence="7" type="ORF">ECRASSUSDP1_LOCUS26559</name>
</gene>
<feature type="region of interest" description="Disordered" evidence="4">
    <location>
        <begin position="557"/>
        <end position="576"/>
    </location>
</feature>
<keyword evidence="3" id="KW-0862">Zinc</keyword>
<dbReference type="Pfam" id="PF00498">
    <property type="entry name" value="FHA"/>
    <property type="match status" value="1"/>
</dbReference>
<reference evidence="7" key="1">
    <citation type="submission" date="2023-07" db="EMBL/GenBank/DDBJ databases">
        <authorList>
            <consortium name="AG Swart"/>
            <person name="Singh M."/>
            <person name="Singh A."/>
            <person name="Seah K."/>
            <person name="Emmerich C."/>
        </authorList>
    </citation>
    <scope>NUCLEOTIDE SEQUENCE</scope>
    <source>
        <strain evidence="7">DP1</strain>
    </source>
</reference>
<feature type="domain" description="FHA" evidence="5">
    <location>
        <begin position="367"/>
        <end position="410"/>
    </location>
</feature>
<dbReference type="SUPFAM" id="SSF57850">
    <property type="entry name" value="RING/U-box"/>
    <property type="match status" value="1"/>
</dbReference>
<feature type="domain" description="RING-CH-type" evidence="6">
    <location>
        <begin position="231"/>
        <end position="314"/>
    </location>
</feature>
<comment type="caution">
    <text evidence="7">The sequence shown here is derived from an EMBL/GenBank/DDBJ whole genome shotgun (WGS) entry which is preliminary data.</text>
</comment>
<name>A0AAD1Y5G6_EUPCR</name>
<evidence type="ECO:0000256" key="2">
    <source>
        <dbReference type="ARBA" id="ARBA00022771"/>
    </source>
</evidence>
<evidence type="ECO:0000313" key="8">
    <source>
        <dbReference type="Proteomes" id="UP001295684"/>
    </source>
</evidence>
<sequence length="694" mass="81226">MGNTAEPEQGLVGNHIVPKTLQIRTHTWKKKSIGLFDYSYQDLNTMNMEIEDPRCFYIIQNPDDKITTTKKRPKRESGSIPLACVLYYERDYYIYQPYGLREISRNISEEKSKKESLDVIAKSSKLAWIITGQSNNKLNNEFKCGDYLKFGRVAFKVKMTSNQETFEHSIIPKEDAMNTSEGGLLLNKSANVSMRRNSGDALNQSLRQTDNSRLELPSYDVSGRESGLQTQRSKNKLTCRICWSEGITNLKNEDEVDDLLVSPCSCTGTVQYVHLSCLRNWLDSKLHTRETWCVNSYYWKNIECELCKNIFPDTVQIETQKYELKSFRILNYNIPENSHYVVLETYSSKKSKARIIHVIDFGHEDTVYVGRGQEANVRITDISVSRRHSELSCIDGKFYVCDYDSKFGTLRSFDMPMKIQGYVRLQSSKTVIILKIKKIQKGCICCRKRKKPRIYSIQDYTILHKWFPKELKKIFKIDESPKRKRRKKIQKELEKVILEEAKIGTHLPEQFGQDSEHVITEIADNDSERDEDNFMIEIPQQRLVNNSMQPLYRQQAWNDSNHSRHSSINEERKELPSRREIMEVERLSKNWELNRKQIEDSDDEESPNHQVLHSRTIKNRLIKLENEESKNHHLRHQEYLSEELNFSNSQINLLNLPRPHNPNPSNSPVHRQNVLLEQEALARPSVSQQNIYKK</sequence>
<dbReference type="EMBL" id="CAMPGE010027382">
    <property type="protein sequence ID" value="CAI2385017.1"/>
    <property type="molecule type" value="Genomic_DNA"/>
</dbReference>
<dbReference type="PROSITE" id="PS51292">
    <property type="entry name" value="ZF_RING_CH"/>
    <property type="match status" value="1"/>
</dbReference>
<dbReference type="Proteomes" id="UP001295684">
    <property type="component" value="Unassembled WGS sequence"/>
</dbReference>
<dbReference type="InterPro" id="IPR008984">
    <property type="entry name" value="SMAD_FHA_dom_sf"/>
</dbReference>
<dbReference type="PROSITE" id="PS50006">
    <property type="entry name" value="FHA_DOMAIN"/>
    <property type="match status" value="1"/>
</dbReference>
<dbReference type="SUPFAM" id="SSF49879">
    <property type="entry name" value="SMAD/FHA domain"/>
    <property type="match status" value="1"/>
</dbReference>
<evidence type="ECO:0000313" key="7">
    <source>
        <dbReference type="EMBL" id="CAI2385017.1"/>
    </source>
</evidence>
<keyword evidence="2" id="KW-0863">Zinc-finger</keyword>
<dbReference type="InterPro" id="IPR013083">
    <property type="entry name" value="Znf_RING/FYVE/PHD"/>
</dbReference>
<evidence type="ECO:0000259" key="6">
    <source>
        <dbReference type="PROSITE" id="PS51292"/>
    </source>
</evidence>
<accession>A0AAD1Y5G6</accession>
<evidence type="ECO:0000256" key="3">
    <source>
        <dbReference type="ARBA" id="ARBA00022833"/>
    </source>
</evidence>
<keyword evidence="8" id="KW-1185">Reference proteome</keyword>
<evidence type="ECO:0000259" key="5">
    <source>
        <dbReference type="PROSITE" id="PS50006"/>
    </source>
</evidence>
<feature type="compositionally biased region" description="Basic and acidic residues" evidence="4">
    <location>
        <begin position="567"/>
        <end position="576"/>
    </location>
</feature>
<dbReference type="Gene3D" id="3.30.40.10">
    <property type="entry name" value="Zinc/RING finger domain, C3HC4 (zinc finger)"/>
    <property type="match status" value="1"/>
</dbReference>